<feature type="compositionally biased region" description="Basic and acidic residues" evidence="1">
    <location>
        <begin position="11"/>
        <end position="20"/>
    </location>
</feature>
<name>A0ABV6G464_9GAMM</name>
<evidence type="ECO:0000256" key="1">
    <source>
        <dbReference type="SAM" id="MobiDB-lite"/>
    </source>
</evidence>
<dbReference type="RefSeq" id="WP_019950318.1">
    <property type="nucleotide sequence ID" value="NZ_JBHLVX010000042.1"/>
</dbReference>
<organism evidence="3 4">
    <name type="scientific">Kushneria aurantia</name>
    <dbReference type="NCBI Taxonomy" id="504092"/>
    <lineage>
        <taxon>Bacteria</taxon>
        <taxon>Pseudomonadati</taxon>
        <taxon>Pseudomonadota</taxon>
        <taxon>Gammaproteobacteria</taxon>
        <taxon>Oceanospirillales</taxon>
        <taxon>Halomonadaceae</taxon>
        <taxon>Kushneria</taxon>
    </lineage>
</organism>
<dbReference type="PANTHER" id="PTHR45947">
    <property type="entry name" value="SULFOQUINOVOSYL TRANSFERASE SQD2"/>
    <property type="match status" value="1"/>
</dbReference>
<protein>
    <submittedName>
        <fullName evidence="3">Glycosyltransferase family 4 protein</fullName>
        <ecNumber evidence="3">2.4.-.-</ecNumber>
    </submittedName>
</protein>
<dbReference type="Gene3D" id="3.40.50.2000">
    <property type="entry name" value="Glycogen Phosphorylase B"/>
    <property type="match status" value="2"/>
</dbReference>
<dbReference type="InterPro" id="IPR050194">
    <property type="entry name" value="Glycosyltransferase_grp1"/>
</dbReference>
<dbReference type="GO" id="GO:0016757">
    <property type="term" value="F:glycosyltransferase activity"/>
    <property type="evidence" value="ECO:0007669"/>
    <property type="project" value="UniProtKB-KW"/>
</dbReference>
<dbReference type="PANTHER" id="PTHR45947:SF3">
    <property type="entry name" value="SULFOQUINOVOSYL TRANSFERASE SQD2"/>
    <property type="match status" value="1"/>
</dbReference>
<evidence type="ECO:0000313" key="4">
    <source>
        <dbReference type="Proteomes" id="UP001589814"/>
    </source>
</evidence>
<dbReference type="InterPro" id="IPR028098">
    <property type="entry name" value="Glyco_trans_4-like_N"/>
</dbReference>
<keyword evidence="3" id="KW-0328">Glycosyltransferase</keyword>
<feature type="region of interest" description="Disordered" evidence="1">
    <location>
        <begin position="1"/>
        <end position="20"/>
    </location>
</feature>
<dbReference type="SUPFAM" id="SSF53756">
    <property type="entry name" value="UDP-Glycosyltransferase/glycogen phosphorylase"/>
    <property type="match status" value="1"/>
</dbReference>
<proteinExistence type="predicted"/>
<keyword evidence="4" id="KW-1185">Reference proteome</keyword>
<sequence>MSANDTITSRECPRPVIGEREDTITADDNRLRMRVAFVSETWHPEINGVTHTLGHLAHHLHDRGARLQLIRPRPPQPHRDELMSEELHTGAIPIPDYDGVRMGIPAPLRLARLWREQRPDVIYIATEGPLGTTALLQARRLGIPVVSGFHTNFDQYSQYYILLKILRPLVRPFLRLFHNATTTTLVPTSAQAEALTDYGYRHVRVLGRGLDSRRFSPAHRSRTLRAEWGASDDTPVALHVGRLAAEKNVMLLIDSLEAMRRRHPGMVAVIVGDGPQRAALEKRLPWVHFAGFQRDTALAAHYASADIFLFPSLSETYGNVVIEAMASGLAVVAFDCAAAGELIEDNHQGRLAPPEDNGAFVDAAVALCDDRAATQAMGEAASERVKALEWPAIGKTFTNYLLETQEVSGGR</sequence>
<dbReference type="Pfam" id="PF13692">
    <property type="entry name" value="Glyco_trans_1_4"/>
    <property type="match status" value="1"/>
</dbReference>
<keyword evidence="3" id="KW-0808">Transferase</keyword>
<gene>
    <name evidence="3" type="ORF">ACFFHW_10725</name>
</gene>
<evidence type="ECO:0000313" key="3">
    <source>
        <dbReference type="EMBL" id="MFC0268448.1"/>
    </source>
</evidence>
<dbReference type="Pfam" id="PF13439">
    <property type="entry name" value="Glyco_transf_4"/>
    <property type="match status" value="1"/>
</dbReference>
<dbReference type="Proteomes" id="UP001589814">
    <property type="component" value="Unassembled WGS sequence"/>
</dbReference>
<dbReference type="CDD" id="cd03814">
    <property type="entry name" value="GT4-like"/>
    <property type="match status" value="1"/>
</dbReference>
<feature type="domain" description="Glycosyltransferase subfamily 4-like N-terminal" evidence="2">
    <location>
        <begin position="46"/>
        <end position="213"/>
    </location>
</feature>
<accession>A0ABV6G464</accession>
<reference evidence="3 4" key="1">
    <citation type="submission" date="2024-09" db="EMBL/GenBank/DDBJ databases">
        <authorList>
            <person name="Sun Q."/>
            <person name="Mori K."/>
        </authorList>
    </citation>
    <scope>NUCLEOTIDE SEQUENCE [LARGE SCALE GENOMIC DNA]</scope>
    <source>
        <strain evidence="3 4">CCM 7415</strain>
    </source>
</reference>
<dbReference type="EC" id="2.4.-.-" evidence="3"/>
<evidence type="ECO:0000259" key="2">
    <source>
        <dbReference type="Pfam" id="PF13439"/>
    </source>
</evidence>
<comment type="caution">
    <text evidence="3">The sequence shown here is derived from an EMBL/GenBank/DDBJ whole genome shotgun (WGS) entry which is preliminary data.</text>
</comment>
<dbReference type="EMBL" id="JBHLVX010000042">
    <property type="protein sequence ID" value="MFC0268448.1"/>
    <property type="molecule type" value="Genomic_DNA"/>
</dbReference>